<name>A0A2S6BV51_9PEZI</name>
<feature type="region of interest" description="Disordered" evidence="1">
    <location>
        <begin position="721"/>
        <end position="822"/>
    </location>
</feature>
<proteinExistence type="predicted"/>
<dbReference type="STRING" id="357750.A0A2S6BV51"/>
<keyword evidence="3" id="KW-1185">Reference proteome</keyword>
<evidence type="ECO:0000256" key="1">
    <source>
        <dbReference type="SAM" id="MobiDB-lite"/>
    </source>
</evidence>
<sequence>MTDSQLQNKSTEDEEYPFWDKRCQFSKIQRYKQSSLKMHRLTNPISEIFAKHLFAIEDNKERTAISDQTYAKLASSLKLASQMIYSPLLVPFWSALLLKQPSYWENRDNPNEYGMQFTFDQFDPARPWSDEVRRATEDQVHSLHRYVKYVITDRTDSFCTEQQGSHHEYAPDVPKGYSSEIWIGTKKINQLIAATVNSGDVPALLVCRFRLALGLLHELAHAAWNKVNGKIDFEPFFGNELVSELGFELERQLFDGCLDILYDSLRSEEASNDLKVHRYSGRTSALVGFPALWEHPSQDNIEDYRGMSCLQVRKEVKEKQKYDLVWQVSLNHFEKFFKDSFWESEECYDRKNWHPPREVGYTVRRIVQEPQEAKDGKEAKEGRNVTEPVALAADEERYLFKFRGCNYERGAYGEIILPSHLPKPVADLTRWNYGHAASEDPRKLPWHSPRKEVELYTGLTDRAISLHKRKDLLSKLHLAVLEKPVDLAKFEGDAMDYRTNTRMVPLLEYIVELEQYYNRKKNDYRRMPGSPLLKRPGQSAVDVEVLVSLLRDLEKIRIDGLKEDARWEASYEERRKIFEEPEIDGTKSPPMELVQITTPHWRRKMLSPEHGPTPSPLTPAAQKQSDQRQILAQDLSFESARKFLFPREPTSRQSVPSTPQGSPLAVAGMKYGITNDPFTSTYHQSFTPSQHKSGMAFQPAGYTLPSPGTFSKVASQASISKYVPPGPLTPQRRPRALPYSTPGLTPDSVRSPRRTEQVPVGLRSVLHRNKRMKIGRGSGLTTAQEEDEDGDDSPRRLRRRKEKRQSEEEEDVEMEDAAMNDD</sequence>
<dbReference type="AlphaFoldDB" id="A0A2S6BV51"/>
<feature type="compositionally biased region" description="Acidic residues" evidence="1">
    <location>
        <begin position="807"/>
        <end position="822"/>
    </location>
</feature>
<accession>A0A2S6BV51</accession>
<dbReference type="OrthoDB" id="3647865at2759"/>
<evidence type="ECO:0000313" key="3">
    <source>
        <dbReference type="Proteomes" id="UP000237631"/>
    </source>
</evidence>
<feature type="compositionally biased region" description="Basic residues" evidence="1">
    <location>
        <begin position="765"/>
        <end position="774"/>
    </location>
</feature>
<organism evidence="2 3">
    <name type="scientific">Cercospora berteroae</name>
    <dbReference type="NCBI Taxonomy" id="357750"/>
    <lineage>
        <taxon>Eukaryota</taxon>
        <taxon>Fungi</taxon>
        <taxon>Dikarya</taxon>
        <taxon>Ascomycota</taxon>
        <taxon>Pezizomycotina</taxon>
        <taxon>Dothideomycetes</taxon>
        <taxon>Dothideomycetidae</taxon>
        <taxon>Mycosphaerellales</taxon>
        <taxon>Mycosphaerellaceae</taxon>
        <taxon>Cercospora</taxon>
    </lineage>
</organism>
<comment type="caution">
    <text evidence="2">The sequence shown here is derived from an EMBL/GenBank/DDBJ whole genome shotgun (WGS) entry which is preliminary data.</text>
</comment>
<reference evidence="3" key="1">
    <citation type="journal article" date="2017" name="bioRxiv">
        <title>Conservation of a gene cluster reveals novel cercosporin biosynthetic mechanisms and extends production to the genus Colletotrichum.</title>
        <authorList>
            <person name="de Jonge R."/>
            <person name="Ebert M.K."/>
            <person name="Huitt-Roehl C.R."/>
            <person name="Pal P."/>
            <person name="Suttle J.C."/>
            <person name="Spanner R.E."/>
            <person name="Neubauer J.D."/>
            <person name="Jurick W.M.II."/>
            <person name="Stott K.A."/>
            <person name="Secor G.A."/>
            <person name="Thomma B.P.H.J."/>
            <person name="Van de Peer Y."/>
            <person name="Townsend C.A."/>
            <person name="Bolton M.D."/>
        </authorList>
    </citation>
    <scope>NUCLEOTIDE SEQUENCE [LARGE SCALE GENOMIC DNA]</scope>
    <source>
        <strain evidence="3">CBS538.71</strain>
    </source>
</reference>
<protein>
    <submittedName>
        <fullName evidence="2">Uncharacterized protein</fullName>
    </submittedName>
</protein>
<feature type="region of interest" description="Disordered" evidence="1">
    <location>
        <begin position="604"/>
        <end position="628"/>
    </location>
</feature>
<gene>
    <name evidence="2" type="ORF">CBER1_10062</name>
</gene>
<dbReference type="EMBL" id="PNEN01001757">
    <property type="protein sequence ID" value="PPJ51359.1"/>
    <property type="molecule type" value="Genomic_DNA"/>
</dbReference>
<evidence type="ECO:0000313" key="2">
    <source>
        <dbReference type="EMBL" id="PPJ51359.1"/>
    </source>
</evidence>
<dbReference type="Proteomes" id="UP000237631">
    <property type="component" value="Unassembled WGS sequence"/>
</dbReference>